<protein>
    <recommendedName>
        <fullName evidence="4">FAM21/CAPZIP domain-containing protein</fullName>
    </recommendedName>
</protein>
<feature type="region of interest" description="Disordered" evidence="1">
    <location>
        <begin position="41"/>
        <end position="77"/>
    </location>
</feature>
<evidence type="ECO:0000313" key="2">
    <source>
        <dbReference type="Ensembl" id="ENSCMIP00000021573.1"/>
    </source>
</evidence>
<keyword evidence="3" id="KW-1185">Reference proteome</keyword>
<feature type="compositionally biased region" description="Basic and acidic residues" evidence="1">
    <location>
        <begin position="235"/>
        <end position="245"/>
    </location>
</feature>
<evidence type="ECO:0000256" key="1">
    <source>
        <dbReference type="SAM" id="MobiDB-lite"/>
    </source>
</evidence>
<dbReference type="AlphaFoldDB" id="A0A4W3HVT2"/>
<feature type="compositionally biased region" description="Acidic residues" evidence="1">
    <location>
        <begin position="59"/>
        <end position="74"/>
    </location>
</feature>
<feature type="compositionally biased region" description="Polar residues" evidence="1">
    <location>
        <begin position="269"/>
        <end position="284"/>
    </location>
</feature>
<reference evidence="2" key="4">
    <citation type="submission" date="2025-08" db="UniProtKB">
        <authorList>
            <consortium name="Ensembl"/>
        </authorList>
    </citation>
    <scope>IDENTIFICATION</scope>
</reference>
<evidence type="ECO:0008006" key="4">
    <source>
        <dbReference type="Google" id="ProtNLM"/>
    </source>
</evidence>
<dbReference type="STRING" id="7868.ENSCMIP00000021573"/>
<dbReference type="Ensembl" id="ENSCMIT00000021958.1">
    <property type="protein sequence ID" value="ENSCMIP00000021573.1"/>
    <property type="gene ID" value="ENSCMIG00000009816.1"/>
</dbReference>
<feature type="compositionally biased region" description="Basic and acidic residues" evidence="1">
    <location>
        <begin position="156"/>
        <end position="168"/>
    </location>
</feature>
<dbReference type="InParanoid" id="A0A4W3HVT2"/>
<dbReference type="Proteomes" id="UP000314986">
    <property type="component" value="Unassembled WGS sequence"/>
</dbReference>
<name>A0A4W3HVT2_CALMI</name>
<organism evidence="2 3">
    <name type="scientific">Callorhinchus milii</name>
    <name type="common">Ghost shark</name>
    <dbReference type="NCBI Taxonomy" id="7868"/>
    <lineage>
        <taxon>Eukaryota</taxon>
        <taxon>Metazoa</taxon>
        <taxon>Chordata</taxon>
        <taxon>Craniata</taxon>
        <taxon>Vertebrata</taxon>
        <taxon>Chondrichthyes</taxon>
        <taxon>Holocephali</taxon>
        <taxon>Chimaeriformes</taxon>
        <taxon>Callorhinchidae</taxon>
        <taxon>Callorhinchus</taxon>
    </lineage>
</organism>
<feature type="region of interest" description="Disordered" evidence="1">
    <location>
        <begin position="156"/>
        <end position="369"/>
    </location>
</feature>
<reference evidence="2" key="5">
    <citation type="submission" date="2025-09" db="UniProtKB">
        <authorList>
            <consortium name="Ensembl"/>
        </authorList>
    </citation>
    <scope>IDENTIFICATION</scope>
</reference>
<reference evidence="3" key="1">
    <citation type="journal article" date="2006" name="Science">
        <title>Ancient noncoding elements conserved in the human genome.</title>
        <authorList>
            <person name="Venkatesh B."/>
            <person name="Kirkness E.F."/>
            <person name="Loh Y.H."/>
            <person name="Halpern A.L."/>
            <person name="Lee A.P."/>
            <person name="Johnson J."/>
            <person name="Dandona N."/>
            <person name="Viswanathan L.D."/>
            <person name="Tay A."/>
            <person name="Venter J.C."/>
            <person name="Strausberg R.L."/>
            <person name="Brenner S."/>
        </authorList>
    </citation>
    <scope>NUCLEOTIDE SEQUENCE [LARGE SCALE GENOMIC DNA]</scope>
</reference>
<accession>A0A4W3HVT2</accession>
<reference evidence="3" key="3">
    <citation type="journal article" date="2014" name="Nature">
        <title>Elephant shark genome provides unique insights into gnathostome evolution.</title>
        <authorList>
            <consortium name="International Elephant Shark Genome Sequencing Consortium"/>
            <person name="Venkatesh B."/>
            <person name="Lee A.P."/>
            <person name="Ravi V."/>
            <person name="Maurya A.K."/>
            <person name="Lian M.M."/>
            <person name="Swann J.B."/>
            <person name="Ohta Y."/>
            <person name="Flajnik M.F."/>
            <person name="Sutoh Y."/>
            <person name="Kasahara M."/>
            <person name="Hoon S."/>
            <person name="Gangu V."/>
            <person name="Roy S.W."/>
            <person name="Irimia M."/>
            <person name="Korzh V."/>
            <person name="Kondrychyn I."/>
            <person name="Lim Z.W."/>
            <person name="Tay B.H."/>
            <person name="Tohari S."/>
            <person name="Kong K.W."/>
            <person name="Ho S."/>
            <person name="Lorente-Galdos B."/>
            <person name="Quilez J."/>
            <person name="Marques-Bonet T."/>
            <person name="Raney B.J."/>
            <person name="Ingham P.W."/>
            <person name="Tay A."/>
            <person name="Hillier L.W."/>
            <person name="Minx P."/>
            <person name="Boehm T."/>
            <person name="Wilson R.K."/>
            <person name="Brenner S."/>
            <person name="Warren W.C."/>
        </authorList>
    </citation>
    <scope>NUCLEOTIDE SEQUENCE [LARGE SCALE GENOMIC DNA]</scope>
</reference>
<sequence>MLLCVCTYYMLAHIHKSTHAHMTLATLRYIFVSVVSKTTEPAAKKREKTKKETQRKCEDEEDLFPAPRDDDDVQGDTYSPFSGRSGLFSGGQGLFDNEWEGDLFAEALKEEPRAVKTVAAPEPAVTKSGKKVPVGAVSLYPGVDLFGGSVVAEPSRRKEVQKERRTAEAVKPAIASGLFDDDDEDDLFGSGLKPKSAPPKPRTAAVLFEDSEDSGLFEPAVTPKLGKDKPKRKAKNVDEQPRAPDDSPPLAEKSQTSSGLFSDEDESQDLFSTNSDTKGNQPTVQAPAPVSHNPVSLFDDEDEGGWHGSEQRKPTDKLAPSSQVGKPSPDRQTTEKPGPVSPAHKKLSLFDNDSESDNDADLFGVSRRESQKKSHKVSLLFEDEDDLFGPARSAGKSMSPPTGTVFTWQHVTGMCLQHDVLRVSRSSTRSLLLHSRCPSLTRSLALSPSCVLSLSSPYPPLLSDPSPQVGCKPFIVQYLGIPSRRKRHEINVNSCGWWW</sequence>
<proteinExistence type="predicted"/>
<dbReference type="OMA" id="KRHEINV"/>
<reference evidence="3" key="2">
    <citation type="journal article" date="2007" name="PLoS Biol.">
        <title>Survey sequencing and comparative analysis of the elephant shark (Callorhinchus milii) genome.</title>
        <authorList>
            <person name="Venkatesh B."/>
            <person name="Kirkness E.F."/>
            <person name="Loh Y.H."/>
            <person name="Halpern A.L."/>
            <person name="Lee A.P."/>
            <person name="Johnson J."/>
            <person name="Dandona N."/>
            <person name="Viswanathan L.D."/>
            <person name="Tay A."/>
            <person name="Venter J.C."/>
            <person name="Strausberg R.L."/>
            <person name="Brenner S."/>
        </authorList>
    </citation>
    <scope>NUCLEOTIDE SEQUENCE [LARGE SCALE GENOMIC DNA]</scope>
</reference>
<feature type="compositionally biased region" description="Basic and acidic residues" evidence="1">
    <location>
        <begin position="49"/>
        <end position="58"/>
    </location>
</feature>
<dbReference type="GeneTree" id="ENSGT00940000170691"/>
<evidence type="ECO:0000313" key="3">
    <source>
        <dbReference type="Proteomes" id="UP000314986"/>
    </source>
</evidence>